<organism evidence="1 2">
    <name type="scientific">Methylocystis hirsuta</name>
    <dbReference type="NCBI Taxonomy" id="369798"/>
    <lineage>
        <taxon>Bacteria</taxon>
        <taxon>Pseudomonadati</taxon>
        <taxon>Pseudomonadota</taxon>
        <taxon>Alphaproteobacteria</taxon>
        <taxon>Hyphomicrobiales</taxon>
        <taxon>Methylocystaceae</taxon>
        <taxon>Methylocystis</taxon>
    </lineage>
</organism>
<dbReference type="SUPFAM" id="SSF53335">
    <property type="entry name" value="S-adenosyl-L-methionine-dependent methyltransferases"/>
    <property type="match status" value="1"/>
</dbReference>
<dbReference type="Proteomes" id="UP000268623">
    <property type="component" value="Unassembled WGS sequence"/>
</dbReference>
<proteinExistence type="predicted"/>
<dbReference type="EMBL" id="QWDD01000001">
    <property type="protein sequence ID" value="RNJ50259.1"/>
    <property type="molecule type" value="Genomic_DNA"/>
</dbReference>
<name>A0A3M9XPN1_9HYPH</name>
<dbReference type="GO" id="GO:0032259">
    <property type="term" value="P:methylation"/>
    <property type="evidence" value="ECO:0007669"/>
    <property type="project" value="UniProtKB-KW"/>
</dbReference>
<accession>A0A3M9XPN1</accession>
<dbReference type="Gene3D" id="3.40.50.150">
    <property type="entry name" value="Vaccinia Virus protein VP39"/>
    <property type="match status" value="1"/>
</dbReference>
<dbReference type="GO" id="GO:0008168">
    <property type="term" value="F:methyltransferase activity"/>
    <property type="evidence" value="ECO:0007669"/>
    <property type="project" value="UniProtKB-KW"/>
</dbReference>
<sequence>MPSFFARKLINRVRRRLWSSPLSSMPSPLRAQATRDKNIAAEIGDYERASGFAHSAGSMPLRTLLRIERLLTGTEIFSAETGCGKSTIFLSRIAERHKVFCFDDRGQKASSVDYFMNCPATRPDRLDLVFGPTQLTLPRHEDHCRYDLVLIDGPHGFPFPELEYYYFYPHLKTDGLLVIDDIHIPTISRLADFLSEDHMFEKLEFIGSTAIFRRTDAPVFDPLGDGWWLQAFNRRRASFLKDIYLEDGKKRAPISFEGIY</sequence>
<keyword evidence="1" id="KW-0489">Methyltransferase</keyword>
<evidence type="ECO:0000313" key="2">
    <source>
        <dbReference type="Proteomes" id="UP000268623"/>
    </source>
</evidence>
<comment type="caution">
    <text evidence="1">The sequence shown here is derived from an EMBL/GenBank/DDBJ whole genome shotgun (WGS) entry which is preliminary data.</text>
</comment>
<dbReference type="Pfam" id="PF13578">
    <property type="entry name" value="Methyltransf_24"/>
    <property type="match status" value="1"/>
</dbReference>
<keyword evidence="1" id="KW-0808">Transferase</keyword>
<reference evidence="1 2" key="1">
    <citation type="submission" date="2018-08" db="EMBL/GenBank/DDBJ databases">
        <title>Genome sequence of Methylocystis hirsuta CSC1, a methanotroph able to accumulate PHAs.</title>
        <authorList>
            <person name="Bordel S."/>
            <person name="Rodriguez E."/>
            <person name="Gancedo J."/>
            <person name="Munoz R."/>
        </authorList>
    </citation>
    <scope>NUCLEOTIDE SEQUENCE [LARGE SCALE GENOMIC DNA]</scope>
    <source>
        <strain evidence="1 2">CSC1</strain>
    </source>
</reference>
<dbReference type="AlphaFoldDB" id="A0A3M9XPN1"/>
<gene>
    <name evidence="1" type="ORF">D1O30_12285</name>
</gene>
<protein>
    <submittedName>
        <fullName evidence="1">Class I SAM-dependent methyltransferase</fullName>
    </submittedName>
</protein>
<evidence type="ECO:0000313" key="1">
    <source>
        <dbReference type="EMBL" id="RNJ50259.1"/>
    </source>
</evidence>
<dbReference type="OrthoDB" id="8428833at2"/>
<keyword evidence="2" id="KW-1185">Reference proteome</keyword>
<dbReference type="InterPro" id="IPR029063">
    <property type="entry name" value="SAM-dependent_MTases_sf"/>
</dbReference>